<evidence type="ECO:0000259" key="6">
    <source>
        <dbReference type="PROSITE" id="PS50110"/>
    </source>
</evidence>
<dbReference type="Pfam" id="PF00072">
    <property type="entry name" value="Response_reg"/>
    <property type="match status" value="1"/>
</dbReference>
<dbReference type="Gene3D" id="1.10.10.60">
    <property type="entry name" value="Homeodomain-like"/>
    <property type="match status" value="2"/>
</dbReference>
<evidence type="ECO:0000256" key="4">
    <source>
        <dbReference type="PROSITE-ProRule" id="PRU00169"/>
    </source>
</evidence>
<evidence type="ECO:0000259" key="5">
    <source>
        <dbReference type="PROSITE" id="PS01124"/>
    </source>
</evidence>
<evidence type="ECO:0000256" key="2">
    <source>
        <dbReference type="ARBA" id="ARBA00023125"/>
    </source>
</evidence>
<dbReference type="PANTHER" id="PTHR43280">
    <property type="entry name" value="ARAC-FAMILY TRANSCRIPTIONAL REGULATOR"/>
    <property type="match status" value="1"/>
</dbReference>
<dbReference type="InterPro" id="IPR018060">
    <property type="entry name" value="HTH_AraC"/>
</dbReference>
<name>A0A1B2DMQ8_9BACL</name>
<dbReference type="SUPFAM" id="SSF46689">
    <property type="entry name" value="Homeodomain-like"/>
    <property type="match status" value="2"/>
</dbReference>
<evidence type="ECO:0000313" key="7">
    <source>
        <dbReference type="EMBL" id="ANY68993.1"/>
    </source>
</evidence>
<dbReference type="SUPFAM" id="SSF52172">
    <property type="entry name" value="CheY-like"/>
    <property type="match status" value="1"/>
</dbReference>
<dbReference type="PROSITE" id="PS00041">
    <property type="entry name" value="HTH_ARAC_FAMILY_1"/>
    <property type="match status" value="1"/>
</dbReference>
<dbReference type="GO" id="GO:0043565">
    <property type="term" value="F:sequence-specific DNA binding"/>
    <property type="evidence" value="ECO:0007669"/>
    <property type="project" value="InterPro"/>
</dbReference>
<dbReference type="SMART" id="SM00342">
    <property type="entry name" value="HTH_ARAC"/>
    <property type="match status" value="1"/>
</dbReference>
<dbReference type="InterPro" id="IPR001789">
    <property type="entry name" value="Sig_transdc_resp-reg_receiver"/>
</dbReference>
<dbReference type="EMBL" id="CP016808">
    <property type="protein sequence ID" value="ANY68993.1"/>
    <property type="molecule type" value="Genomic_DNA"/>
</dbReference>
<evidence type="ECO:0008006" key="8">
    <source>
        <dbReference type="Google" id="ProtNLM"/>
    </source>
</evidence>
<dbReference type="AlphaFoldDB" id="A0A1B2DMQ8"/>
<keyword evidence="3" id="KW-0804">Transcription</keyword>
<dbReference type="CDD" id="cd17536">
    <property type="entry name" value="REC_YesN-like"/>
    <property type="match status" value="1"/>
</dbReference>
<dbReference type="PROSITE" id="PS50110">
    <property type="entry name" value="RESPONSE_REGULATORY"/>
    <property type="match status" value="1"/>
</dbReference>
<feature type="modified residue" description="4-aspartylphosphate" evidence="4">
    <location>
        <position position="35"/>
    </location>
</feature>
<dbReference type="InterPro" id="IPR009057">
    <property type="entry name" value="Homeodomain-like_sf"/>
</dbReference>
<dbReference type="PANTHER" id="PTHR43280:SF28">
    <property type="entry name" value="HTH-TYPE TRANSCRIPTIONAL ACTIVATOR RHAS"/>
    <property type="match status" value="1"/>
</dbReference>
<dbReference type="Pfam" id="PF12833">
    <property type="entry name" value="HTH_18"/>
    <property type="match status" value="1"/>
</dbReference>
<organism evidence="7">
    <name type="scientific">Paenibacillus sp. BIHB 4019</name>
    <dbReference type="NCBI Taxonomy" id="1870819"/>
    <lineage>
        <taxon>Bacteria</taxon>
        <taxon>Bacillati</taxon>
        <taxon>Bacillota</taxon>
        <taxon>Bacilli</taxon>
        <taxon>Bacillales</taxon>
        <taxon>Paenibacillaceae</taxon>
        <taxon>Paenibacillus</taxon>
    </lineage>
</organism>
<dbReference type="GO" id="GO:0003700">
    <property type="term" value="F:DNA-binding transcription factor activity"/>
    <property type="evidence" value="ECO:0007669"/>
    <property type="project" value="InterPro"/>
</dbReference>
<feature type="domain" description="HTH araC/xylS-type" evidence="5">
    <location>
        <begin position="386"/>
        <end position="484"/>
    </location>
</feature>
<keyword evidence="2" id="KW-0238">DNA-binding</keyword>
<dbReference type="Gene3D" id="3.40.50.2300">
    <property type="match status" value="1"/>
</dbReference>
<dbReference type="GO" id="GO:0000160">
    <property type="term" value="P:phosphorelay signal transduction system"/>
    <property type="evidence" value="ECO:0007669"/>
    <property type="project" value="InterPro"/>
</dbReference>
<sequence length="488" mass="55373">MLKHLRPEYTIYDAMDGAEALQSMNVHPIDLVFTDIQMPIMDGLEFMEHLIERGGSECIIIMSAYSDFEYAQRALQLGASDYLLKPVEEQKIVQLLAKTENKMHAIRLASVEPSLAELFEGLPDKDDYQRLERAFPAIKQGMVMAAVLHSKIGTGDRKWMLSELKARLEAALKAQGFSFAFYQSDKVLHTMIISMENAPIVTPEWEDRLRMLIRHFSAQHAAELTFGLGSSFARWEHEARESFKQANLALQTRFYKGGGVLLEAEQMNDSSHRALLKLEVRFLTDAVVSGDKPGIRSYLDSIINQATASGFPQPEKLVYAIAAAIHHLTSCLMEKGLLSFNSTALEEALLQCHTVEQLKNAAQAWIFELADGLDHRTSYRSEAIIDACKAYIENHYDEELSLSTIAAKFHFNASYFCLLFKTHTHTTINQYIMQTRMKAAAGQLLQTTQKVYQIAENVGYKDVKYFIRLFRKEYGSSPEEYRHLSASR</sequence>
<dbReference type="InterPro" id="IPR011006">
    <property type="entry name" value="CheY-like_superfamily"/>
</dbReference>
<proteinExistence type="predicted"/>
<evidence type="ECO:0000256" key="1">
    <source>
        <dbReference type="ARBA" id="ARBA00023015"/>
    </source>
</evidence>
<accession>A0A1B2DMQ8</accession>
<feature type="domain" description="Response regulatory" evidence="6">
    <location>
        <begin position="1"/>
        <end position="100"/>
    </location>
</feature>
<dbReference type="SMART" id="SM00448">
    <property type="entry name" value="REC"/>
    <property type="match status" value="1"/>
</dbReference>
<reference evidence="7" key="1">
    <citation type="submission" date="2016-08" db="EMBL/GenBank/DDBJ databases">
        <title>Complete Genome Seqeunce of Paenibacillus sp. BIHB 4019 from tea rhizoplane.</title>
        <authorList>
            <person name="Thakur R."/>
            <person name="Swarnkar M.K."/>
            <person name="Gulati A."/>
        </authorList>
    </citation>
    <scope>NUCLEOTIDE SEQUENCE [LARGE SCALE GENOMIC DNA]</scope>
    <source>
        <strain evidence="7">BIHB4019</strain>
    </source>
</reference>
<protein>
    <recommendedName>
        <fullName evidence="8">DNA-binding response regulator</fullName>
    </recommendedName>
</protein>
<keyword evidence="1" id="KW-0805">Transcription regulation</keyword>
<dbReference type="InterPro" id="IPR018062">
    <property type="entry name" value="HTH_AraC-typ_CS"/>
</dbReference>
<dbReference type="PRINTS" id="PR00032">
    <property type="entry name" value="HTHARAC"/>
</dbReference>
<evidence type="ECO:0000256" key="3">
    <source>
        <dbReference type="ARBA" id="ARBA00023163"/>
    </source>
</evidence>
<gene>
    <name evidence="7" type="ORF">BBD42_22780</name>
</gene>
<dbReference type="PROSITE" id="PS01124">
    <property type="entry name" value="HTH_ARAC_FAMILY_2"/>
    <property type="match status" value="1"/>
</dbReference>
<dbReference type="InterPro" id="IPR020449">
    <property type="entry name" value="Tscrpt_reg_AraC-type_HTH"/>
</dbReference>
<keyword evidence="4" id="KW-0597">Phosphoprotein</keyword>